<evidence type="ECO:0000313" key="7">
    <source>
        <dbReference type="EMBL" id="KAK8885710.1"/>
    </source>
</evidence>
<keyword evidence="3" id="KW-0805">Transcription regulation</keyword>
<evidence type="ECO:0000256" key="5">
    <source>
        <dbReference type="ARBA" id="ARBA00023186"/>
    </source>
</evidence>
<sequence length="148" mass="16697">MSINVSNVIVVNPKGAFTDDIEFDIEFACVAAISSYINWQVCYVGSATSHDYDQILANVLVGPIEIGVNRFVLRADPPKKNDDISPEDFSYTVIMLEAFYKEQEFIRIGYYVSNTIPEDAGDNPDPSKIIREILIEDTTVHQSQIKWD</sequence>
<evidence type="ECO:0000256" key="4">
    <source>
        <dbReference type="ARBA" id="ARBA00023163"/>
    </source>
</evidence>
<dbReference type="EMBL" id="JAPFFF010000007">
    <property type="protein sequence ID" value="KAK8885710.1"/>
    <property type="molecule type" value="Genomic_DNA"/>
</dbReference>
<dbReference type="InterPro" id="IPR036747">
    <property type="entry name" value="ASF1-like_sf"/>
</dbReference>
<keyword evidence="4" id="KW-0804">Transcription</keyword>
<keyword evidence="6" id="KW-0539">Nucleus</keyword>
<dbReference type="Gene3D" id="2.60.40.1490">
    <property type="entry name" value="Histone chaperone ASF1-like"/>
    <property type="match status" value="1"/>
</dbReference>
<comment type="caution">
    <text evidence="7">The sequence shown here is derived from an EMBL/GenBank/DDBJ whole genome shotgun (WGS) entry which is preliminary data.</text>
</comment>
<evidence type="ECO:0000256" key="6">
    <source>
        <dbReference type="ARBA" id="ARBA00023242"/>
    </source>
</evidence>
<comment type="subcellular location">
    <subcellularLocation>
        <location evidence="1">Nucleus</location>
    </subcellularLocation>
</comment>
<evidence type="ECO:0000256" key="2">
    <source>
        <dbReference type="ARBA" id="ARBA00006051"/>
    </source>
</evidence>
<dbReference type="InterPro" id="IPR006818">
    <property type="entry name" value="ASF1-like"/>
</dbReference>
<dbReference type="PANTHER" id="PTHR12040">
    <property type="entry name" value="ANTI-SILENCING PROTEIN 1"/>
    <property type="match status" value="1"/>
</dbReference>
<gene>
    <name evidence="7" type="ORF">M9Y10_041162</name>
</gene>
<reference evidence="7 8" key="1">
    <citation type="submission" date="2024-04" db="EMBL/GenBank/DDBJ databases">
        <title>Tritrichomonas musculus Genome.</title>
        <authorList>
            <person name="Alves-Ferreira E."/>
            <person name="Grigg M."/>
            <person name="Lorenzi H."/>
            <person name="Galac M."/>
        </authorList>
    </citation>
    <scope>NUCLEOTIDE SEQUENCE [LARGE SCALE GENOMIC DNA]</scope>
    <source>
        <strain evidence="7 8">EAF2021</strain>
    </source>
</reference>
<protein>
    <submittedName>
        <fullName evidence="7">Histone chaperone asf1</fullName>
    </submittedName>
</protein>
<accession>A0ABR2K6P3</accession>
<proteinExistence type="inferred from homology"/>
<organism evidence="7 8">
    <name type="scientific">Tritrichomonas musculus</name>
    <dbReference type="NCBI Taxonomy" id="1915356"/>
    <lineage>
        <taxon>Eukaryota</taxon>
        <taxon>Metamonada</taxon>
        <taxon>Parabasalia</taxon>
        <taxon>Tritrichomonadida</taxon>
        <taxon>Tritrichomonadidae</taxon>
        <taxon>Tritrichomonas</taxon>
    </lineage>
</organism>
<keyword evidence="5" id="KW-0143">Chaperone</keyword>
<dbReference type="Proteomes" id="UP001470230">
    <property type="component" value="Unassembled WGS sequence"/>
</dbReference>
<evidence type="ECO:0000256" key="1">
    <source>
        <dbReference type="ARBA" id="ARBA00004123"/>
    </source>
</evidence>
<dbReference type="Pfam" id="PF04729">
    <property type="entry name" value="ASF1_hist_chap"/>
    <property type="match status" value="1"/>
</dbReference>
<evidence type="ECO:0000313" key="8">
    <source>
        <dbReference type="Proteomes" id="UP001470230"/>
    </source>
</evidence>
<comment type="similarity">
    <text evidence="2">Belongs to the ASF1 family.</text>
</comment>
<name>A0ABR2K6P3_9EUKA</name>
<evidence type="ECO:0000256" key="3">
    <source>
        <dbReference type="ARBA" id="ARBA00023015"/>
    </source>
</evidence>
<keyword evidence="8" id="KW-1185">Reference proteome</keyword>
<dbReference type="SUPFAM" id="SSF101546">
    <property type="entry name" value="ASF1-like"/>
    <property type="match status" value="1"/>
</dbReference>
<dbReference type="PANTHER" id="PTHR12040:SF0">
    <property type="entry name" value="HISTONE CHAPERONE ASF1"/>
    <property type="match status" value="1"/>
</dbReference>